<dbReference type="EMBL" id="AGNK02006151">
    <property type="status" value="NOT_ANNOTATED_CDS"/>
    <property type="molecule type" value="Genomic_DNA"/>
</dbReference>
<organism evidence="2 3">
    <name type="scientific">Setaria italica</name>
    <name type="common">Foxtail millet</name>
    <name type="synonym">Panicum italicum</name>
    <dbReference type="NCBI Taxonomy" id="4555"/>
    <lineage>
        <taxon>Eukaryota</taxon>
        <taxon>Viridiplantae</taxon>
        <taxon>Streptophyta</taxon>
        <taxon>Embryophyta</taxon>
        <taxon>Tracheophyta</taxon>
        <taxon>Spermatophyta</taxon>
        <taxon>Magnoliopsida</taxon>
        <taxon>Liliopsida</taxon>
        <taxon>Poales</taxon>
        <taxon>Poaceae</taxon>
        <taxon>PACMAD clade</taxon>
        <taxon>Panicoideae</taxon>
        <taxon>Panicodae</taxon>
        <taxon>Paniceae</taxon>
        <taxon>Cenchrinae</taxon>
        <taxon>Setaria</taxon>
    </lineage>
</organism>
<proteinExistence type="predicted"/>
<feature type="region of interest" description="Disordered" evidence="1">
    <location>
        <begin position="20"/>
        <end position="105"/>
    </location>
</feature>
<evidence type="ECO:0000256" key="1">
    <source>
        <dbReference type="SAM" id="MobiDB-lite"/>
    </source>
</evidence>
<sequence length="105" mass="11493">MANEAKRMCDWMKRQNRLITLSLPQPQEGASSQASVEDTPKPKPNKPDALPEEGAGSQASVEDSPKPKRRRKPNKPDAVPEEGPGSQASVEDSPNPKRRPNPNKT</sequence>
<dbReference type="InParanoid" id="K4AML6"/>
<evidence type="ECO:0000313" key="2">
    <source>
        <dbReference type="EnsemblPlants" id="KQK92936"/>
    </source>
</evidence>
<dbReference type="EnsemblPlants" id="KQK92936">
    <property type="protein sequence ID" value="KQK92936"/>
    <property type="gene ID" value="SETIT_040160mg"/>
</dbReference>
<evidence type="ECO:0000313" key="3">
    <source>
        <dbReference type="Proteomes" id="UP000004995"/>
    </source>
</evidence>
<dbReference type="HOGENOM" id="CLU_2241317_0_0_1"/>
<accession>K4AML6</accession>
<feature type="compositionally biased region" description="Basic residues" evidence="1">
    <location>
        <begin position="96"/>
        <end position="105"/>
    </location>
</feature>
<dbReference type="Proteomes" id="UP000004995">
    <property type="component" value="Unassembled WGS sequence"/>
</dbReference>
<reference evidence="2" key="2">
    <citation type="submission" date="2018-08" db="UniProtKB">
        <authorList>
            <consortium name="EnsemblPlants"/>
        </authorList>
    </citation>
    <scope>IDENTIFICATION</scope>
    <source>
        <strain evidence="2">Yugu1</strain>
    </source>
</reference>
<dbReference type="Gramene" id="KQK92936">
    <property type="protein sequence ID" value="KQK92936"/>
    <property type="gene ID" value="SETIT_040160mg"/>
</dbReference>
<reference evidence="3" key="1">
    <citation type="journal article" date="2012" name="Nat. Biotechnol.">
        <title>Reference genome sequence of the model plant Setaria.</title>
        <authorList>
            <person name="Bennetzen J.L."/>
            <person name="Schmutz J."/>
            <person name="Wang H."/>
            <person name="Percifield R."/>
            <person name="Hawkins J."/>
            <person name="Pontaroli A.C."/>
            <person name="Estep M."/>
            <person name="Feng L."/>
            <person name="Vaughn J.N."/>
            <person name="Grimwood J."/>
            <person name="Jenkins J."/>
            <person name="Barry K."/>
            <person name="Lindquist E."/>
            <person name="Hellsten U."/>
            <person name="Deshpande S."/>
            <person name="Wang X."/>
            <person name="Wu X."/>
            <person name="Mitros T."/>
            <person name="Triplett J."/>
            <person name="Yang X."/>
            <person name="Ye C.Y."/>
            <person name="Mauro-Herrera M."/>
            <person name="Wang L."/>
            <person name="Li P."/>
            <person name="Sharma M."/>
            <person name="Sharma R."/>
            <person name="Ronald P.C."/>
            <person name="Panaud O."/>
            <person name="Kellogg E.A."/>
            <person name="Brutnell T.P."/>
            <person name="Doust A.N."/>
            <person name="Tuskan G.A."/>
            <person name="Rokhsar D."/>
            <person name="Devos K.M."/>
        </authorList>
    </citation>
    <scope>NUCLEOTIDE SEQUENCE [LARGE SCALE GENOMIC DNA]</scope>
    <source>
        <strain evidence="3">cv. Yugu1</strain>
    </source>
</reference>
<dbReference type="AlphaFoldDB" id="K4AML6"/>
<keyword evidence="3" id="KW-1185">Reference proteome</keyword>
<protein>
    <submittedName>
        <fullName evidence="2">Uncharacterized protein</fullName>
    </submittedName>
</protein>
<feature type="compositionally biased region" description="Polar residues" evidence="1">
    <location>
        <begin position="20"/>
        <end position="36"/>
    </location>
</feature>
<name>K4AML6_SETIT</name>